<organism evidence="2 3">
    <name type="scientific">Trichinella pseudospiralis</name>
    <name type="common">Parasitic roundworm</name>
    <dbReference type="NCBI Taxonomy" id="6337"/>
    <lineage>
        <taxon>Eukaryota</taxon>
        <taxon>Metazoa</taxon>
        <taxon>Ecdysozoa</taxon>
        <taxon>Nematoda</taxon>
        <taxon>Enoplea</taxon>
        <taxon>Dorylaimia</taxon>
        <taxon>Trichinellida</taxon>
        <taxon>Trichinellidae</taxon>
        <taxon>Trichinella</taxon>
    </lineage>
</organism>
<protein>
    <submittedName>
        <fullName evidence="2">Uncharacterized protein</fullName>
    </submittedName>
</protein>
<evidence type="ECO:0000313" key="2">
    <source>
        <dbReference type="EMBL" id="KRY61771.1"/>
    </source>
</evidence>
<reference evidence="2 3" key="1">
    <citation type="submission" date="2015-01" db="EMBL/GenBank/DDBJ databases">
        <title>Evolution of Trichinella species and genotypes.</title>
        <authorList>
            <person name="Korhonen P.K."/>
            <person name="Edoardo P."/>
            <person name="Giuseppe L.R."/>
            <person name="Gasser R.B."/>
        </authorList>
    </citation>
    <scope>NUCLEOTIDE SEQUENCE [LARGE SCALE GENOMIC DNA]</scope>
    <source>
        <strain evidence="2">ISS13</strain>
    </source>
</reference>
<proteinExistence type="predicted"/>
<dbReference type="AlphaFoldDB" id="A0A0V1DKC3"/>
<gene>
    <name evidence="2" type="ORF">T4A_12157</name>
</gene>
<feature type="region of interest" description="Disordered" evidence="1">
    <location>
        <begin position="1"/>
        <end position="30"/>
    </location>
</feature>
<sequence>MRKTGQDVGPCSPPEKERVVASSVYESVNQ</sequence>
<dbReference type="EMBL" id="JYDR01003139">
    <property type="protein sequence ID" value="KRY61771.1"/>
    <property type="molecule type" value="Genomic_DNA"/>
</dbReference>
<comment type="caution">
    <text evidence="2">The sequence shown here is derived from an EMBL/GenBank/DDBJ whole genome shotgun (WGS) entry which is preliminary data.</text>
</comment>
<accession>A0A0V1DKC3</accession>
<evidence type="ECO:0000313" key="3">
    <source>
        <dbReference type="Proteomes" id="UP000054632"/>
    </source>
</evidence>
<dbReference type="Proteomes" id="UP000054632">
    <property type="component" value="Unassembled WGS sequence"/>
</dbReference>
<evidence type="ECO:0000256" key="1">
    <source>
        <dbReference type="SAM" id="MobiDB-lite"/>
    </source>
</evidence>
<name>A0A0V1DKC3_TRIPS</name>